<feature type="compositionally biased region" description="Basic and acidic residues" evidence="1">
    <location>
        <begin position="66"/>
        <end position="90"/>
    </location>
</feature>
<protein>
    <submittedName>
        <fullName evidence="3">Uncharacterized protein LOC107493773</fullName>
    </submittedName>
</protein>
<dbReference type="RefSeq" id="XP_015970310.1">
    <property type="nucleotide sequence ID" value="XM_016114824.1"/>
</dbReference>
<accession>A0A6P4DPT0</accession>
<proteinExistence type="predicted"/>
<name>A0A6P4DPT0_ARADU</name>
<dbReference type="OrthoDB" id="1435444at2759"/>
<dbReference type="KEGG" id="adu:107493773"/>
<keyword evidence="2" id="KW-1185">Reference proteome</keyword>
<evidence type="ECO:0000313" key="2">
    <source>
        <dbReference type="Proteomes" id="UP000515211"/>
    </source>
</evidence>
<evidence type="ECO:0000313" key="3">
    <source>
        <dbReference type="RefSeq" id="XP_015970310.1"/>
    </source>
</evidence>
<reference evidence="3" key="2">
    <citation type="submission" date="2025-08" db="UniProtKB">
        <authorList>
            <consortium name="RefSeq"/>
        </authorList>
    </citation>
    <scope>IDENTIFICATION</scope>
    <source>
        <tissue evidence="3">Whole plant</tissue>
    </source>
</reference>
<dbReference type="AlphaFoldDB" id="A0A6P4DPT0"/>
<sequence length="192" mass="22325">MEKMMKQQELTKKNNDASIRNIERQIGQLSKQAVIERPSSSLPSDTIPKSKEECKAIQLRSGRTLVNDKEATKKPMESNKKPTEKEEANNKEVTASKQTSEKLKKNDDQPQNLRKRKEAIKGPTQGQKQEEKTFTPPLPYPQRFNKETKDQHFPKFLEVFKKLEINIPLAEVLEQMPFYAKFLKELINKKRS</sequence>
<evidence type="ECO:0000256" key="1">
    <source>
        <dbReference type="SAM" id="MobiDB-lite"/>
    </source>
</evidence>
<reference evidence="2" key="1">
    <citation type="journal article" date="2016" name="Nat. Genet.">
        <title>The genome sequences of Arachis duranensis and Arachis ipaensis, the diploid ancestors of cultivated peanut.</title>
        <authorList>
            <person name="Bertioli D.J."/>
            <person name="Cannon S.B."/>
            <person name="Froenicke L."/>
            <person name="Huang G."/>
            <person name="Farmer A.D."/>
            <person name="Cannon E.K."/>
            <person name="Liu X."/>
            <person name="Gao D."/>
            <person name="Clevenger J."/>
            <person name="Dash S."/>
            <person name="Ren L."/>
            <person name="Moretzsohn M.C."/>
            <person name="Shirasawa K."/>
            <person name="Huang W."/>
            <person name="Vidigal B."/>
            <person name="Abernathy B."/>
            <person name="Chu Y."/>
            <person name="Niederhuth C.E."/>
            <person name="Umale P."/>
            <person name="Araujo A.C."/>
            <person name="Kozik A."/>
            <person name="Kim K.D."/>
            <person name="Burow M.D."/>
            <person name="Varshney R.K."/>
            <person name="Wang X."/>
            <person name="Zhang X."/>
            <person name="Barkley N."/>
            <person name="Guimaraes P.M."/>
            <person name="Isobe S."/>
            <person name="Guo B."/>
            <person name="Liao B."/>
            <person name="Stalker H.T."/>
            <person name="Schmitz R.J."/>
            <person name="Scheffler B.E."/>
            <person name="Leal-Bertioli S.C."/>
            <person name="Xun X."/>
            <person name="Jackson S.A."/>
            <person name="Michelmore R."/>
            <person name="Ozias-Akins P."/>
        </authorList>
    </citation>
    <scope>NUCLEOTIDE SEQUENCE [LARGE SCALE GENOMIC DNA]</scope>
    <source>
        <strain evidence="2">cv. V14167</strain>
    </source>
</reference>
<feature type="region of interest" description="Disordered" evidence="1">
    <location>
        <begin position="29"/>
        <end position="145"/>
    </location>
</feature>
<gene>
    <name evidence="3" type="primary">LOC107493773</name>
</gene>
<organism evidence="2 3">
    <name type="scientific">Arachis duranensis</name>
    <name type="common">Wild peanut</name>
    <dbReference type="NCBI Taxonomy" id="130453"/>
    <lineage>
        <taxon>Eukaryota</taxon>
        <taxon>Viridiplantae</taxon>
        <taxon>Streptophyta</taxon>
        <taxon>Embryophyta</taxon>
        <taxon>Tracheophyta</taxon>
        <taxon>Spermatophyta</taxon>
        <taxon>Magnoliopsida</taxon>
        <taxon>eudicotyledons</taxon>
        <taxon>Gunneridae</taxon>
        <taxon>Pentapetalae</taxon>
        <taxon>rosids</taxon>
        <taxon>fabids</taxon>
        <taxon>Fabales</taxon>
        <taxon>Fabaceae</taxon>
        <taxon>Papilionoideae</taxon>
        <taxon>50 kb inversion clade</taxon>
        <taxon>dalbergioids sensu lato</taxon>
        <taxon>Dalbergieae</taxon>
        <taxon>Pterocarpus clade</taxon>
        <taxon>Arachis</taxon>
    </lineage>
</organism>
<dbReference type="Proteomes" id="UP000515211">
    <property type="component" value="Chromosome 6"/>
</dbReference>
<dbReference type="GeneID" id="107493773"/>
<feature type="compositionally biased region" description="Basic and acidic residues" evidence="1">
    <location>
        <begin position="99"/>
        <end position="108"/>
    </location>
</feature>